<evidence type="ECO:0000256" key="3">
    <source>
        <dbReference type="ARBA" id="ARBA00023237"/>
    </source>
</evidence>
<dbReference type="PROSITE" id="PS51123">
    <property type="entry name" value="OMPA_2"/>
    <property type="match status" value="1"/>
</dbReference>
<evidence type="ECO:0000256" key="6">
    <source>
        <dbReference type="SAM" id="SignalP"/>
    </source>
</evidence>
<dbReference type="Pfam" id="PF13573">
    <property type="entry name" value="SprB"/>
    <property type="match status" value="27"/>
</dbReference>
<feature type="domain" description="OmpA-like" evidence="7">
    <location>
        <begin position="2098"/>
        <end position="2215"/>
    </location>
</feature>
<dbReference type="Gene3D" id="2.60.40.740">
    <property type="match status" value="23"/>
</dbReference>
<dbReference type="SUPFAM" id="SSF103088">
    <property type="entry name" value="OmpA-like"/>
    <property type="match status" value="1"/>
</dbReference>
<dbReference type="PANTHER" id="PTHR30329">
    <property type="entry name" value="STATOR ELEMENT OF FLAGELLAR MOTOR COMPLEX"/>
    <property type="match status" value="1"/>
</dbReference>
<protein>
    <submittedName>
        <fullName evidence="8">Outer membrane protein OmpA</fullName>
    </submittedName>
</protein>
<evidence type="ECO:0000256" key="1">
    <source>
        <dbReference type="ARBA" id="ARBA00004442"/>
    </source>
</evidence>
<gene>
    <name evidence="8" type="ORF">SAMN04488028_101272</name>
</gene>
<dbReference type="Proteomes" id="UP000184474">
    <property type="component" value="Unassembled WGS sequence"/>
</dbReference>
<evidence type="ECO:0000256" key="5">
    <source>
        <dbReference type="SAM" id="MobiDB-lite"/>
    </source>
</evidence>
<feature type="region of interest" description="Disordered" evidence="5">
    <location>
        <begin position="2143"/>
        <end position="2162"/>
    </location>
</feature>
<dbReference type="InterPro" id="IPR006664">
    <property type="entry name" value="OMP_bac"/>
</dbReference>
<feature type="signal peptide" evidence="6">
    <location>
        <begin position="1"/>
        <end position="22"/>
    </location>
</feature>
<keyword evidence="6" id="KW-0732">Signal</keyword>
<evidence type="ECO:0000256" key="2">
    <source>
        <dbReference type="ARBA" id="ARBA00023136"/>
    </source>
</evidence>
<dbReference type="InterPro" id="IPR036737">
    <property type="entry name" value="OmpA-like_sf"/>
</dbReference>
<dbReference type="STRING" id="156994.SAMN04488028_101272"/>
<proteinExistence type="predicted"/>
<evidence type="ECO:0000256" key="4">
    <source>
        <dbReference type="PROSITE-ProRule" id="PRU00473"/>
    </source>
</evidence>
<reference evidence="9" key="1">
    <citation type="submission" date="2016-11" db="EMBL/GenBank/DDBJ databases">
        <authorList>
            <person name="Varghese N."/>
            <person name="Submissions S."/>
        </authorList>
    </citation>
    <scope>NUCLEOTIDE SEQUENCE [LARGE SCALE GENOMIC DNA]</scope>
    <source>
        <strain evidence="9">DSM 26134</strain>
    </source>
</reference>
<dbReference type="InterPro" id="IPR050330">
    <property type="entry name" value="Bact_OuterMem_StrucFunc"/>
</dbReference>
<keyword evidence="9" id="KW-1185">Reference proteome</keyword>
<dbReference type="Gene3D" id="3.30.1330.60">
    <property type="entry name" value="OmpA-like domain"/>
    <property type="match status" value="1"/>
</dbReference>
<accession>A0A1M6JPG7</accession>
<dbReference type="PRINTS" id="PR01021">
    <property type="entry name" value="OMPADOMAIN"/>
</dbReference>
<dbReference type="RefSeq" id="WP_139280845.1">
    <property type="nucleotide sequence ID" value="NZ_FRAA01000001.1"/>
</dbReference>
<evidence type="ECO:0000259" key="7">
    <source>
        <dbReference type="PROSITE" id="PS51123"/>
    </source>
</evidence>
<dbReference type="InterPro" id="IPR006665">
    <property type="entry name" value="OmpA-like"/>
</dbReference>
<dbReference type="PANTHER" id="PTHR30329:SF21">
    <property type="entry name" value="LIPOPROTEIN YIAD-RELATED"/>
    <property type="match status" value="1"/>
</dbReference>
<keyword evidence="3" id="KW-0998">Cell outer membrane</keyword>
<keyword evidence="2 4" id="KW-0472">Membrane</keyword>
<name>A0A1M6JPG7_REIAG</name>
<dbReference type="EMBL" id="FRAA01000001">
    <property type="protein sequence ID" value="SHJ48611.1"/>
    <property type="molecule type" value="Genomic_DNA"/>
</dbReference>
<dbReference type="CDD" id="cd07185">
    <property type="entry name" value="OmpA_C-like"/>
    <property type="match status" value="1"/>
</dbReference>
<feature type="chain" id="PRO_5012657975" evidence="6">
    <location>
        <begin position="23"/>
        <end position="2227"/>
    </location>
</feature>
<comment type="subcellular location">
    <subcellularLocation>
        <location evidence="1">Cell outer membrane</location>
    </subcellularLocation>
</comment>
<sequence length="2227" mass="238667">MRTKNHLLLIVFLLFGISSLYAQEQDPPPKKKGVGIIITQSPKIIVSLEAVTDNVCHGEAKGAINISAEGGFPPYQYFWSNGSTTQDVAALEAGEYKVAVYDNFSCSDTLTVVVKQPQKMLPRIVEVKDILCYGYNQGEIDIEVEGGVAPYTYNWSNGAKTQDLKGVISGEYSVLVTDANNCQEIVRGFIDEKPLIVRSIDDVKNILCNGDQTGEVDISVQGGSPPYTYSWSNGASTEDLKDLKAGEYEVLVKDSQGCTEVSTTKVLEPELLTIGFDRINNVRCYGDNGGSINVKVDGGVFPYDYKWNTGAETQDIAGVKAGSYAVEVSDKNGCKESVSVEITQPENLLVTLVSSSDVSYYGGLDGAIDIDVTGGVAPYKYKWNNGSLTQDVEGLNSGNYNVRVSDATGCSKIINVTIGQPSALNARIDKAVDIKCNGDESGEVSIYVYGGVKPYSFLWNNGSTTEDISGLKAGKYSVVITDANNHKIEIDTVLRQPELFEASVVSVKNILCNGENRGEIDIEVKGGVEPYKYHWGNGMISQDIIDVQAGDYSVTIMDANRCQLELSASITQPDELIVNIENTVDILCYDDASGSVDITVTGGATPYQFEWSNGAKTQNISGVKTGDYQVTVTDANGCIKSVKTKLTQPELLVVREGEVKNIDCFGNNTGQINLNISGGELPYKYLWNTGDSTQNIANLKAGDYSVTITDANGCQVKYAKELTSPTKLISSLSGTVDNLCFGESNGEINIDVSGGETPYKYRWSTGATSQDVTDLKAGEYKVEIIDSNGCTDELSAYVEEKPLLEVGIDVTNILCYGESSGAIDLTVQGGVAPYKYMWSNEAVTQDIKGLKAGQYSVVVTDANGCSDIKDVMISQPSRFIAILESEVHVKCFGQSTGAINVRVSGGVQPYTYTWSNGASSQDITNIPAGTYKLTVTDANGCTELINSTIRQPSEVIYTVNEVTDLSCHGDNSGAIDISIIGGVGPYVYSWNNGATTQDLVGVSAGNYSVEISEGNGCKNVLQAQIKEPEVLLMKLDTVGHVLCNGDNTGLIQVSVKGGVAPYDYSWSNGETTEDISGLGAGKYTLTVTDAHGCTKTASTEVKQPKPFLASLLSVEHIKCNGDDEGAITLNVRGGIQPYVFAWSNGAITQNLSNLSAGKYSVKITDANGCIQELATEITEPMLLTSALVESTNVSCFGGYDGNINITVNGGVTPYAYQWSNGAVSQDLTNVPQGTYSVQITDANGCTDSHISVTITEPEKLNAQIVSVTNVMNYGISSGAIDINVTGGVAPYVYSWSNGAKTQDISKIQAGNYSVNIVDNQGCQASLNMNVKQPPALKLSILSVVNIACSGESTGAINVNVTGGVRPYRFEWNHGDSIQNLSNVPAGDYALTVIDANNHREVVTSKISEPVPINIIVDDVKNVLCYGAETGSVALTITGGQEPYTYSWSHGATSQDLKNIPAGSYDFVVTDRNGCEKSKTIEIAQPNELVAKIVDVENVKCHGDNKGAVRIEVLGGVEPYRYSWSNGEKTQNLTEVIAGEYSVKIYDANGCVVGLSTVISEPPALVAKITEVVDNSCFGEKKGSVSLDVYGGFGSYTYSWSNGDSIQDISNLSAGVYDVIIRDSLGCQQTLEATIAEPEEMKVSIASIDNVACFGDQKGNVSIDVQGGSAPFNYKWSSGETSQDLKKVVAGQYSLAVTDAKGCVGEIQAQVLQPAQLVLALDTIQNNLCKDDEKGLVDITVSGGVTPYQYAWSNGAHTEDLVNVIADEYSVNVKDANGCIQKLTAKVEEPQLLVLRIDSVSNVNCYGDETGYASVAVKGGVEPYTYHWDNGVNTPYLQDALAGDYDVTVTDANGCSSVIKTTIEQPVKLIHTIDAITDIQCHGDSTGSIYVTALEGVGPYDFEWSNGEKTADITGLVAGHYELKITQANGCVNHLEATIEQPTLFVSNLTDVKDVKCFDDETGEVKIDVSGGVEPYAYAWSNGAVTEDILGVKADNYSVMVTDANGCLNTINAFVNQPDELRMKIDSVHNVKCCGDQSGAIFISVYGGVEPYQYEWSNGATTQDIQNLILGKYTVNISDSNGCEISPLDDDALNLYEQIVTNGKFVTRGIQFDIGKTTLKPESFIVVNRIATLMKEHPDLVFRIDGHTDSDGTEESNQSLSERRSEAIKDALIKFGISEARLYTQGWGESKPIATNATSAGKAENRRVEFISLTGTLSGQMIEESGIQ</sequence>
<dbReference type="InterPro" id="IPR025667">
    <property type="entry name" value="SprB_repeat"/>
</dbReference>
<evidence type="ECO:0000313" key="8">
    <source>
        <dbReference type="EMBL" id="SHJ48611.1"/>
    </source>
</evidence>
<dbReference type="GO" id="GO:0009279">
    <property type="term" value="C:cell outer membrane"/>
    <property type="evidence" value="ECO:0007669"/>
    <property type="project" value="UniProtKB-SubCell"/>
</dbReference>
<dbReference type="Pfam" id="PF00691">
    <property type="entry name" value="OmpA"/>
    <property type="match status" value="1"/>
</dbReference>
<organism evidence="8 9">
    <name type="scientific">Reichenbachiella agariperforans</name>
    <dbReference type="NCBI Taxonomy" id="156994"/>
    <lineage>
        <taxon>Bacteria</taxon>
        <taxon>Pseudomonadati</taxon>
        <taxon>Bacteroidota</taxon>
        <taxon>Cytophagia</taxon>
        <taxon>Cytophagales</taxon>
        <taxon>Reichenbachiellaceae</taxon>
        <taxon>Reichenbachiella</taxon>
    </lineage>
</organism>
<evidence type="ECO:0000313" key="9">
    <source>
        <dbReference type="Proteomes" id="UP000184474"/>
    </source>
</evidence>